<keyword evidence="8" id="KW-0997">Cell inner membrane</keyword>
<dbReference type="GO" id="GO:0005886">
    <property type="term" value="C:plasma membrane"/>
    <property type="evidence" value="ECO:0007669"/>
    <property type="project" value="UniProtKB-SubCell"/>
</dbReference>
<evidence type="ECO:0000313" key="12">
    <source>
        <dbReference type="Proteomes" id="UP000320776"/>
    </source>
</evidence>
<dbReference type="Gene3D" id="3.40.50.300">
    <property type="entry name" value="P-loop containing nucleotide triphosphate hydrolases"/>
    <property type="match status" value="1"/>
</dbReference>
<dbReference type="InterPro" id="IPR027417">
    <property type="entry name" value="P-loop_NTPase"/>
</dbReference>
<dbReference type="PANTHER" id="PTHR43869:SF1">
    <property type="entry name" value="GLYCINE BETAINE_PROLINE BETAINE TRANSPORT SYSTEM ATP-BINDING PROTEIN PROV"/>
    <property type="match status" value="1"/>
</dbReference>
<evidence type="ECO:0000256" key="1">
    <source>
        <dbReference type="ARBA" id="ARBA00005417"/>
    </source>
</evidence>
<dbReference type="SUPFAM" id="SSF52540">
    <property type="entry name" value="P-loop containing nucleoside triphosphate hydrolases"/>
    <property type="match status" value="1"/>
</dbReference>
<dbReference type="SMART" id="SM00382">
    <property type="entry name" value="AAA"/>
    <property type="match status" value="1"/>
</dbReference>
<sequence length="391" mass="42928">MKEILRVHQLSMLFGTNTAAALKKLQAGAEKNDIQKSTGVTVGIFDVSLSIGDGEIFVIIGLSGSGKSTLVRCLNLLHQPTAGDIFFKDANVTRFSKQQLMEYRRNNIAMVFQNFGLMSHRNVLGNVTYGLEVKNTPAPEREQTALAMIELVGLSGWEQHPINALSGGMRQRVGLARALANDPDILLMDEPFSALDPIIRRDMQFELLSIQKKVRKTIIFITHDINEAFKIGNRVAILKDGRLIQTGTPEELLEKPADGYVENLIKDIDRTRILSVRQVMTAPSAIIMAGAGWHVAMQQMRSSGVSSVYMVDENMRLAGLLTLDHAMRVRSGELTLEEAVIRDIPLTTPEVSLQELMPVAAEAKYPIAVTNDNGQLVGIVTKAAVLSSLVV</sequence>
<dbReference type="InterPro" id="IPR046342">
    <property type="entry name" value="CBS_dom_sf"/>
</dbReference>
<comment type="similarity">
    <text evidence="1 8">Belongs to the ABC transporter superfamily.</text>
</comment>
<dbReference type="Pfam" id="PF00571">
    <property type="entry name" value="CBS"/>
    <property type="match status" value="2"/>
</dbReference>
<keyword evidence="8" id="KW-1003">Cell membrane</keyword>
<evidence type="ECO:0000259" key="9">
    <source>
        <dbReference type="PROSITE" id="PS50893"/>
    </source>
</evidence>
<dbReference type="InterPro" id="IPR000644">
    <property type="entry name" value="CBS_dom"/>
</dbReference>
<dbReference type="GO" id="GO:0005524">
    <property type="term" value="F:ATP binding"/>
    <property type="evidence" value="ECO:0007669"/>
    <property type="project" value="UniProtKB-UniRule"/>
</dbReference>
<keyword evidence="8" id="KW-0472">Membrane</keyword>
<feature type="domain" description="CBS" evidence="10">
    <location>
        <begin position="280"/>
        <end position="336"/>
    </location>
</feature>
<accession>A0A517DR41</accession>
<dbReference type="PANTHER" id="PTHR43869">
    <property type="entry name" value="GLYCINE BETAINE/PROLINE BETAINE TRANSPORT SYSTEM ATP-BINDING PROTEIN PROV"/>
    <property type="match status" value="1"/>
</dbReference>
<dbReference type="Gene3D" id="3.10.580.10">
    <property type="entry name" value="CBS-domain"/>
    <property type="match status" value="1"/>
</dbReference>
<evidence type="ECO:0000256" key="7">
    <source>
        <dbReference type="PROSITE-ProRule" id="PRU00703"/>
    </source>
</evidence>
<dbReference type="PROSITE" id="PS51371">
    <property type="entry name" value="CBS"/>
    <property type="match status" value="1"/>
</dbReference>
<keyword evidence="12" id="KW-1185">Reference proteome</keyword>
<protein>
    <recommendedName>
        <fullName evidence="8">Quaternary amine transport ATP-binding protein</fullName>
        <ecNumber evidence="8">7.6.2.9</ecNumber>
    </recommendedName>
</protein>
<dbReference type="AlphaFoldDB" id="A0A517DR41"/>
<dbReference type="EMBL" id="CP036259">
    <property type="protein sequence ID" value="QDR79833.1"/>
    <property type="molecule type" value="Genomic_DNA"/>
</dbReference>
<dbReference type="GO" id="GO:0016887">
    <property type="term" value="F:ATP hydrolysis activity"/>
    <property type="evidence" value="ECO:0007669"/>
    <property type="project" value="UniProtKB-UniRule"/>
</dbReference>
<keyword evidence="2 8" id="KW-0813">Transport</keyword>
<dbReference type="InterPro" id="IPR003439">
    <property type="entry name" value="ABC_transporter-like_ATP-bd"/>
</dbReference>
<keyword evidence="5" id="KW-0029">Amino-acid transport</keyword>
<evidence type="ECO:0000259" key="10">
    <source>
        <dbReference type="PROSITE" id="PS51371"/>
    </source>
</evidence>
<proteinExistence type="inferred from homology"/>
<gene>
    <name evidence="11" type="primary">gbuA</name>
    <name evidence="11" type="ORF">SPTER_11350</name>
</gene>
<dbReference type="InterPro" id="IPR005892">
    <property type="entry name" value="Gly-betaine_transp_ATP-bd"/>
</dbReference>
<dbReference type="KEGG" id="sted:SPTER_11350"/>
<keyword evidence="3 8" id="KW-0547">Nucleotide-binding</keyword>
<evidence type="ECO:0000256" key="2">
    <source>
        <dbReference type="ARBA" id="ARBA00022448"/>
    </source>
</evidence>
<dbReference type="NCBIfam" id="TIGR01186">
    <property type="entry name" value="proV"/>
    <property type="match status" value="1"/>
</dbReference>
<dbReference type="PROSITE" id="PS00211">
    <property type="entry name" value="ABC_TRANSPORTER_1"/>
    <property type="match status" value="1"/>
</dbReference>
<evidence type="ECO:0000256" key="5">
    <source>
        <dbReference type="ARBA" id="ARBA00022970"/>
    </source>
</evidence>
<keyword evidence="4 8" id="KW-0067">ATP-binding</keyword>
<reference evidence="11 12" key="1">
    <citation type="submission" date="2019-02" db="EMBL/GenBank/DDBJ databases">
        <title>Closed genome of Sporomusa termitida DSM 4440.</title>
        <authorList>
            <person name="Poehlein A."/>
            <person name="Daniel R."/>
        </authorList>
    </citation>
    <scope>NUCLEOTIDE SEQUENCE [LARGE SCALE GENOMIC DNA]</scope>
    <source>
        <strain evidence="11 12">DSM 4440</strain>
    </source>
</reference>
<dbReference type="Pfam" id="PF00005">
    <property type="entry name" value="ABC_tran"/>
    <property type="match status" value="1"/>
</dbReference>
<dbReference type="InterPro" id="IPR017871">
    <property type="entry name" value="ABC_transporter-like_CS"/>
</dbReference>
<evidence type="ECO:0000313" key="11">
    <source>
        <dbReference type="EMBL" id="QDR79833.1"/>
    </source>
</evidence>
<evidence type="ECO:0000256" key="4">
    <source>
        <dbReference type="ARBA" id="ARBA00022840"/>
    </source>
</evidence>
<feature type="domain" description="ABC transporter" evidence="9">
    <location>
        <begin position="29"/>
        <end position="265"/>
    </location>
</feature>
<comment type="subunit">
    <text evidence="8">The complex is probably composed of two ATP-binding proteins, two transmembrane proteins and a solute-binding protein.</text>
</comment>
<dbReference type="EC" id="7.6.2.9" evidence="8"/>
<dbReference type="GO" id="GO:0031460">
    <property type="term" value="P:glycine betaine transport"/>
    <property type="evidence" value="ECO:0007669"/>
    <property type="project" value="InterPro"/>
</dbReference>
<evidence type="ECO:0000256" key="8">
    <source>
        <dbReference type="RuleBase" id="RU369116"/>
    </source>
</evidence>
<dbReference type="GO" id="GO:0006865">
    <property type="term" value="P:amino acid transport"/>
    <property type="evidence" value="ECO:0007669"/>
    <property type="project" value="UniProtKB-UniRule"/>
</dbReference>
<evidence type="ECO:0000256" key="3">
    <source>
        <dbReference type="ARBA" id="ARBA00022741"/>
    </source>
</evidence>
<dbReference type="SUPFAM" id="SSF54631">
    <property type="entry name" value="CBS-domain pair"/>
    <property type="match status" value="1"/>
</dbReference>
<evidence type="ECO:0000256" key="6">
    <source>
        <dbReference type="ARBA" id="ARBA00023122"/>
    </source>
</evidence>
<dbReference type="Proteomes" id="UP000320776">
    <property type="component" value="Chromosome"/>
</dbReference>
<keyword evidence="6 7" id="KW-0129">CBS domain</keyword>
<dbReference type="RefSeq" id="WP_211367489.1">
    <property type="nucleotide sequence ID" value="NZ_CP036259.1"/>
</dbReference>
<comment type="subcellular location">
    <subcellularLocation>
        <location evidence="8">Cell inner membrane</location>
        <topology evidence="8">Peripheral membrane protein</topology>
    </subcellularLocation>
</comment>
<name>A0A517DR41_9FIRM</name>
<dbReference type="PROSITE" id="PS50893">
    <property type="entry name" value="ABC_TRANSPORTER_2"/>
    <property type="match status" value="1"/>
</dbReference>
<comment type="catalytic activity">
    <reaction evidence="8">
        <text>a quaternary ammonium(out) + ATP + H2O = a quaternary ammonium(in) + ADP + phosphate + H(+)</text>
        <dbReference type="Rhea" id="RHEA:11036"/>
        <dbReference type="ChEBI" id="CHEBI:15377"/>
        <dbReference type="ChEBI" id="CHEBI:15378"/>
        <dbReference type="ChEBI" id="CHEBI:30616"/>
        <dbReference type="ChEBI" id="CHEBI:35267"/>
        <dbReference type="ChEBI" id="CHEBI:43474"/>
        <dbReference type="ChEBI" id="CHEBI:456216"/>
    </reaction>
</comment>
<dbReference type="InterPro" id="IPR003593">
    <property type="entry name" value="AAA+_ATPase"/>
</dbReference>
<dbReference type="InterPro" id="IPR051921">
    <property type="entry name" value="ABC_osmolyte_uptake_ATP-bind"/>
</dbReference>
<dbReference type="GO" id="GO:0015418">
    <property type="term" value="F:ABC-type quaternary ammonium compound transporting activity"/>
    <property type="evidence" value="ECO:0007669"/>
    <property type="project" value="UniProtKB-EC"/>
</dbReference>
<organism evidence="11 12">
    <name type="scientific">Sporomusa termitida</name>
    <dbReference type="NCBI Taxonomy" id="2377"/>
    <lineage>
        <taxon>Bacteria</taxon>
        <taxon>Bacillati</taxon>
        <taxon>Bacillota</taxon>
        <taxon>Negativicutes</taxon>
        <taxon>Selenomonadales</taxon>
        <taxon>Sporomusaceae</taxon>
        <taxon>Sporomusa</taxon>
    </lineage>
</organism>